<dbReference type="Gene3D" id="3.30.2010.10">
    <property type="entry name" value="Metalloproteases ('zincins'), catalytic domain"/>
    <property type="match status" value="1"/>
</dbReference>
<evidence type="ECO:0000313" key="10">
    <source>
        <dbReference type="EMBL" id="SKC78966.1"/>
    </source>
</evidence>
<dbReference type="GO" id="GO:0004222">
    <property type="term" value="F:metalloendopeptidase activity"/>
    <property type="evidence" value="ECO:0007669"/>
    <property type="project" value="InterPro"/>
</dbReference>
<dbReference type="InterPro" id="IPR011990">
    <property type="entry name" value="TPR-like_helical_dom_sf"/>
</dbReference>
<feature type="active site" evidence="8">
    <location>
        <position position="164"/>
    </location>
</feature>
<dbReference type="PANTHER" id="PTHR22726:SF1">
    <property type="entry name" value="METALLOENDOPEPTIDASE OMA1, MITOCHONDRIAL"/>
    <property type="match status" value="1"/>
</dbReference>
<reference evidence="10 11" key="1">
    <citation type="submission" date="2017-02" db="EMBL/GenBank/DDBJ databases">
        <authorList>
            <person name="Peterson S.W."/>
        </authorList>
    </citation>
    <scope>NUCLEOTIDE SEQUENCE [LARGE SCALE GENOMIC DNA]</scope>
    <source>
        <strain evidence="10 11">P15</strain>
    </source>
</reference>
<gene>
    <name evidence="10" type="ORF">SAMN06296058_3017</name>
</gene>
<sequence length="581" mass="63297">MEHCGPSINYMFTRNGQLGVILRSARYCPTLELHLRPLLLAAAVTLSLAVPLASAQDARLPDMGSSAGEVLSPARQAEYGGMMLRELRNYGYLLEDPLLDDWLQRMGSRLGTQSDLPSQSFTFFLLKDRQINAFATLGGFIGTNAGLILTAEQEDEVAAVLSHEIAHVTQQHVLRGVERAQRDQIPILLGMLGAIVLAQSAGGSSGGDASMAAVASGMGLMQQRQIDYTRSNESEADRLGIRTLARSGYDVDAMAGFFSRMAQATRASRSGGRDAYPDYLMTHPVTTTRISEAKQRAEQMRKDYVTTTTRVLGGGQRVETFNPKIVSAPEKNSDNPLLPVTVRLPSELINGGPTGQFDWARERLRVLSANTADGAARDYERIQRESGKPLTPAQRYGLALANLYAGRAPLAVDQLTPLLEDNPGNLWLDLGLAEAESRGGRVAAANQRLTRLQQQMPNSRPVALTFARILNEQGGAEAGRHAQTVLRPLLGRAGSDPVFQQEFGRANELAGDSARAGEAFAEAAFLNGRPEQALIQLQNLKQRGDLDYYARARIDARIAAITPQVLELRRQGINDPDIERR</sequence>
<evidence type="ECO:0000256" key="2">
    <source>
        <dbReference type="ARBA" id="ARBA00022723"/>
    </source>
</evidence>
<comment type="similarity">
    <text evidence="8">Belongs to the peptidase M48 family. BepA subfamily.</text>
</comment>
<name>A0A1T5LSK8_9GAMM</name>
<evidence type="ECO:0000256" key="5">
    <source>
        <dbReference type="ARBA" id="ARBA00022801"/>
    </source>
</evidence>
<evidence type="ECO:0000256" key="7">
    <source>
        <dbReference type="ARBA" id="ARBA00023049"/>
    </source>
</evidence>
<evidence type="ECO:0000256" key="3">
    <source>
        <dbReference type="ARBA" id="ARBA00022729"/>
    </source>
</evidence>
<feature type="binding site" evidence="8">
    <location>
        <position position="167"/>
    </location>
    <ligand>
        <name>Zn(2+)</name>
        <dbReference type="ChEBI" id="CHEBI:29105"/>
        <note>catalytic</note>
    </ligand>
</feature>
<keyword evidence="4 8" id="KW-0574">Periplasm</keyword>
<dbReference type="EC" id="3.4.-.-" evidence="8"/>
<proteinExistence type="inferred from homology"/>
<feature type="domain" description="Peptidase M48" evidence="9">
    <location>
        <begin position="98"/>
        <end position="296"/>
    </location>
</feature>
<feature type="binding site" evidence="8">
    <location>
        <position position="163"/>
    </location>
    <ligand>
        <name>Zn(2+)</name>
        <dbReference type="ChEBI" id="CHEBI:29105"/>
        <note>catalytic</note>
    </ligand>
</feature>
<comment type="function">
    <text evidence="8">Functions as both a chaperone and a metalloprotease. Maintains the integrity of the outer membrane by promoting either the assembly or the elimination of outer membrane proteins, depending on their folding state.</text>
</comment>
<dbReference type="GO" id="GO:0042597">
    <property type="term" value="C:periplasmic space"/>
    <property type="evidence" value="ECO:0007669"/>
    <property type="project" value="UniProtKB-SubCell"/>
</dbReference>
<evidence type="ECO:0000256" key="1">
    <source>
        <dbReference type="ARBA" id="ARBA00022670"/>
    </source>
</evidence>
<evidence type="ECO:0000256" key="4">
    <source>
        <dbReference type="ARBA" id="ARBA00022764"/>
    </source>
</evidence>
<feature type="binding site" evidence="8">
    <location>
        <position position="233"/>
    </location>
    <ligand>
        <name>Zn(2+)</name>
        <dbReference type="ChEBI" id="CHEBI:29105"/>
        <note>catalytic</note>
    </ligand>
</feature>
<dbReference type="AlphaFoldDB" id="A0A1T5LSK8"/>
<organism evidence="10 11">
    <name type="scientific">Pseudoxanthomonas indica</name>
    <dbReference type="NCBI Taxonomy" id="428993"/>
    <lineage>
        <taxon>Bacteria</taxon>
        <taxon>Pseudomonadati</taxon>
        <taxon>Pseudomonadota</taxon>
        <taxon>Gammaproteobacteria</taxon>
        <taxon>Lysobacterales</taxon>
        <taxon>Lysobacteraceae</taxon>
        <taxon>Pseudoxanthomonas</taxon>
    </lineage>
</organism>
<keyword evidence="11" id="KW-1185">Reference proteome</keyword>
<dbReference type="EMBL" id="FUZV01000002">
    <property type="protein sequence ID" value="SKC78966.1"/>
    <property type="molecule type" value="Genomic_DNA"/>
</dbReference>
<comment type="subcellular location">
    <subcellularLocation>
        <location evidence="8">Periplasm</location>
    </subcellularLocation>
</comment>
<comment type="cofactor">
    <cofactor evidence="8">
        <name>Zn(2+)</name>
        <dbReference type="ChEBI" id="CHEBI:29105"/>
    </cofactor>
    <text evidence="8">Binds 1 zinc ion per subunit.</text>
</comment>
<dbReference type="GO" id="GO:0008270">
    <property type="term" value="F:zinc ion binding"/>
    <property type="evidence" value="ECO:0007669"/>
    <property type="project" value="UniProtKB-UniRule"/>
</dbReference>
<dbReference type="CDD" id="cd07324">
    <property type="entry name" value="M48C_Oma1-like"/>
    <property type="match status" value="1"/>
</dbReference>
<keyword evidence="1 8" id="KW-0645">Protease</keyword>
<dbReference type="GO" id="GO:0051603">
    <property type="term" value="P:proteolysis involved in protein catabolic process"/>
    <property type="evidence" value="ECO:0007669"/>
    <property type="project" value="TreeGrafter"/>
</dbReference>
<evidence type="ECO:0000313" key="11">
    <source>
        <dbReference type="Proteomes" id="UP000190341"/>
    </source>
</evidence>
<dbReference type="STRING" id="428993.SAMN06296058_3017"/>
<dbReference type="SUPFAM" id="SSF48452">
    <property type="entry name" value="TPR-like"/>
    <property type="match status" value="1"/>
</dbReference>
<dbReference type="Gene3D" id="1.25.40.10">
    <property type="entry name" value="Tetratricopeptide repeat domain"/>
    <property type="match status" value="1"/>
</dbReference>
<keyword evidence="6 8" id="KW-0862">Zinc</keyword>
<dbReference type="Pfam" id="PF01435">
    <property type="entry name" value="Peptidase_M48"/>
    <property type="match status" value="1"/>
</dbReference>
<evidence type="ECO:0000259" key="9">
    <source>
        <dbReference type="Pfam" id="PF01435"/>
    </source>
</evidence>
<dbReference type="InterPro" id="IPR030873">
    <property type="entry name" value="Protease_BepA"/>
</dbReference>
<dbReference type="InterPro" id="IPR001915">
    <property type="entry name" value="Peptidase_M48"/>
</dbReference>
<keyword evidence="5 8" id="KW-0378">Hydrolase</keyword>
<dbReference type="InterPro" id="IPR051156">
    <property type="entry name" value="Mito/Outer_Membr_Metalloprot"/>
</dbReference>
<accession>A0A1T5LSK8</accession>
<keyword evidence="3 8" id="KW-0732">Signal</keyword>
<dbReference type="PANTHER" id="PTHR22726">
    <property type="entry name" value="METALLOENDOPEPTIDASE OMA1"/>
    <property type="match status" value="1"/>
</dbReference>
<dbReference type="Proteomes" id="UP000190341">
    <property type="component" value="Unassembled WGS sequence"/>
</dbReference>
<dbReference type="GO" id="GO:0016020">
    <property type="term" value="C:membrane"/>
    <property type="evidence" value="ECO:0007669"/>
    <property type="project" value="InterPro"/>
</dbReference>
<evidence type="ECO:0000256" key="8">
    <source>
        <dbReference type="HAMAP-Rule" id="MF_00997"/>
    </source>
</evidence>
<protein>
    <recommendedName>
        <fullName evidence="8">Putative beta-barrel assembly-enhancing protease</fullName>
        <ecNumber evidence="8">3.4.-.-</ecNumber>
    </recommendedName>
</protein>
<evidence type="ECO:0000256" key="6">
    <source>
        <dbReference type="ARBA" id="ARBA00022833"/>
    </source>
</evidence>
<feature type="active site" description="Proton donor" evidence="8">
    <location>
        <position position="237"/>
    </location>
</feature>
<dbReference type="HAMAP" id="MF_00997">
    <property type="entry name" value="Protease_BepA"/>
    <property type="match status" value="1"/>
</dbReference>
<keyword evidence="7 8" id="KW-0482">Metalloprotease</keyword>
<keyword evidence="2 8" id="KW-0479">Metal-binding</keyword>